<protein>
    <submittedName>
        <fullName evidence="1">Uncharacterized protein</fullName>
    </submittedName>
</protein>
<reference evidence="1" key="1">
    <citation type="submission" date="2018-02" db="EMBL/GenBank/DDBJ databases">
        <title>Rhizophora mucronata_Transcriptome.</title>
        <authorList>
            <person name="Meera S.P."/>
            <person name="Sreeshan A."/>
            <person name="Augustine A."/>
        </authorList>
    </citation>
    <scope>NUCLEOTIDE SEQUENCE</scope>
    <source>
        <tissue evidence="1">Leaf</tissue>
    </source>
</reference>
<sequence>MNSKPHIIYAHCPDNGNKDRNARNLILFSHSF</sequence>
<dbReference type="AlphaFoldDB" id="A0A2P2R0Y7"/>
<proteinExistence type="predicted"/>
<organism evidence="1">
    <name type="scientific">Rhizophora mucronata</name>
    <name type="common">Asiatic mangrove</name>
    <dbReference type="NCBI Taxonomy" id="61149"/>
    <lineage>
        <taxon>Eukaryota</taxon>
        <taxon>Viridiplantae</taxon>
        <taxon>Streptophyta</taxon>
        <taxon>Embryophyta</taxon>
        <taxon>Tracheophyta</taxon>
        <taxon>Spermatophyta</taxon>
        <taxon>Magnoliopsida</taxon>
        <taxon>eudicotyledons</taxon>
        <taxon>Gunneridae</taxon>
        <taxon>Pentapetalae</taxon>
        <taxon>rosids</taxon>
        <taxon>fabids</taxon>
        <taxon>Malpighiales</taxon>
        <taxon>Rhizophoraceae</taxon>
        <taxon>Rhizophora</taxon>
    </lineage>
</organism>
<name>A0A2P2R0Y7_RHIMU</name>
<evidence type="ECO:0000313" key="1">
    <source>
        <dbReference type="EMBL" id="MBX72804.1"/>
    </source>
</evidence>
<dbReference type="EMBL" id="GGEC01092320">
    <property type="protein sequence ID" value="MBX72804.1"/>
    <property type="molecule type" value="Transcribed_RNA"/>
</dbReference>
<accession>A0A2P2R0Y7</accession>